<protein>
    <submittedName>
        <fullName evidence="2">Uncharacterized protein</fullName>
    </submittedName>
</protein>
<dbReference type="Proteomes" id="UP000323671">
    <property type="component" value="Chromosome"/>
</dbReference>
<organism evidence="2 3">
    <name type="scientific">Oryzomicrobium terrae</name>
    <dbReference type="NCBI Taxonomy" id="1735038"/>
    <lineage>
        <taxon>Bacteria</taxon>
        <taxon>Pseudomonadati</taxon>
        <taxon>Pseudomonadota</taxon>
        <taxon>Betaproteobacteria</taxon>
        <taxon>Rhodocyclales</taxon>
        <taxon>Rhodocyclaceae</taxon>
        <taxon>Oryzomicrobium</taxon>
    </lineage>
</organism>
<gene>
    <name evidence="2" type="ORF">OTERR_24840</name>
</gene>
<evidence type="ECO:0000313" key="3">
    <source>
        <dbReference type="Proteomes" id="UP000323671"/>
    </source>
</evidence>
<feature type="region of interest" description="Disordered" evidence="1">
    <location>
        <begin position="395"/>
        <end position="422"/>
    </location>
</feature>
<reference evidence="2 3" key="1">
    <citation type="submission" date="2017-07" db="EMBL/GenBank/DDBJ databases">
        <title>Complete genome sequence of Oryzomicrobium terrae TPP412.</title>
        <authorList>
            <person name="Chiu L.-W."/>
            <person name="Lo K.-J."/>
            <person name="Tsai Y.-M."/>
            <person name="Lin S.-S."/>
            <person name="Kuo C.-H."/>
            <person name="Liu C.-T."/>
        </authorList>
    </citation>
    <scope>NUCLEOTIDE SEQUENCE [LARGE SCALE GENOMIC DNA]</scope>
    <source>
        <strain evidence="2 3">TPP412</strain>
    </source>
</reference>
<proteinExistence type="predicted"/>
<name>A0A5C1EAM7_9RHOO</name>
<evidence type="ECO:0000256" key="1">
    <source>
        <dbReference type="SAM" id="MobiDB-lite"/>
    </source>
</evidence>
<dbReference type="AlphaFoldDB" id="A0A5C1EAM7"/>
<dbReference type="EMBL" id="CP022579">
    <property type="protein sequence ID" value="QEL65960.1"/>
    <property type="molecule type" value="Genomic_DNA"/>
</dbReference>
<dbReference type="KEGG" id="otr:OTERR_24840"/>
<feature type="compositionally biased region" description="Basic and acidic residues" evidence="1">
    <location>
        <begin position="413"/>
        <end position="422"/>
    </location>
</feature>
<accession>A0A5C1EAM7</accession>
<dbReference type="RefSeq" id="WP_054622224.1">
    <property type="nucleotide sequence ID" value="NZ_CP022579.1"/>
</dbReference>
<keyword evidence="3" id="KW-1185">Reference proteome</keyword>
<sequence>MFKRMTATVLVSVGESGGESLEARRVRYAILKGRRVVSEAECEVHELARLGGWQMRASFFSRGAYFDRTPSQTDNPRLAAVVARRFIDGEMLFSEAYRLRLQVVAAGETDFNLRLAACAEIDCMRIEEGLPLDSQPVRLASLEESAIAALVANATSDPVQVYFARGERFVYFVAEAGEVRQRRLDFLPADEDGIKDALQRAELALSGGGGWGLSDAAERNPLRVYLGDLAKRSASPEAQRDSASRSIERQLAALINGGDVLARPELYGLLWVKNRWNMLENAQVQRAVAWQAALPASLALGGASLVLAGLAVSHGIENAGLARQLESERAQIVRDRDALMGRIPDKTVQASFSEFFGLLQQRNQQVRVDRLLSWVTQELPPGVVIRSVSIRPAGSEPGAAEPRLVPVGGSGARPDKGGEAANGEHRVQLALTVPGSYESVEAQAGEVLKRLSAKLRFGKSNLNYESGQDRAVLTTELFARSEDFK</sequence>
<evidence type="ECO:0000313" key="2">
    <source>
        <dbReference type="EMBL" id="QEL65960.1"/>
    </source>
</evidence>